<dbReference type="RefSeq" id="WP_060192671.1">
    <property type="nucleotide sequence ID" value="NZ_LPHD01000049.1"/>
</dbReference>
<gene>
    <name evidence="1" type="ORF">WL29_23225</name>
</gene>
<comment type="caution">
    <text evidence="1">The sequence shown here is derived from an EMBL/GenBank/DDBJ whole genome shotgun (WGS) entry which is preliminary data.</text>
</comment>
<organism evidence="1 2">
    <name type="scientific">Burkholderia ubonensis</name>
    <dbReference type="NCBI Taxonomy" id="101571"/>
    <lineage>
        <taxon>Bacteria</taxon>
        <taxon>Pseudomonadati</taxon>
        <taxon>Pseudomonadota</taxon>
        <taxon>Betaproteobacteria</taxon>
        <taxon>Burkholderiales</taxon>
        <taxon>Burkholderiaceae</taxon>
        <taxon>Burkholderia</taxon>
        <taxon>Burkholderia cepacia complex</taxon>
    </lineage>
</organism>
<proteinExistence type="predicted"/>
<dbReference type="EMBL" id="LPHD01000049">
    <property type="protein sequence ID" value="KWA84273.1"/>
    <property type="molecule type" value="Genomic_DNA"/>
</dbReference>
<reference evidence="1 2" key="1">
    <citation type="submission" date="2015-11" db="EMBL/GenBank/DDBJ databases">
        <title>Expanding the genomic diversity of Burkholderia species for the development of highly accurate diagnostics.</title>
        <authorList>
            <person name="Sahl J."/>
            <person name="Keim P."/>
            <person name="Wagner D."/>
        </authorList>
    </citation>
    <scope>NUCLEOTIDE SEQUENCE [LARGE SCALE GENOMIC DNA]</scope>
    <source>
        <strain evidence="1 2">MSMB2087WGS</strain>
    </source>
</reference>
<evidence type="ECO:0000313" key="2">
    <source>
        <dbReference type="Proteomes" id="UP000060630"/>
    </source>
</evidence>
<evidence type="ECO:0000313" key="1">
    <source>
        <dbReference type="EMBL" id="KWA84273.1"/>
    </source>
</evidence>
<sequence>MGGNALKEKGITAVRLTKKNFERLSAQCIERLQAVFPGHRIAVVPAYRAKSDFGDCDITISSTGYDPHKAAAALEAVEVVRNGPVTSVGVVVREEVALVDGNVFQVDLIAIDDEAFDYALGYFSFNDLGNLIGRTAHRAGLSHRHDGLWFYVRDGDYKFREICLTRDYDVALRFLGYDPARFHAGFETLEDIFEYVAGSTFFNRDIFLLENRNAKSRIRDRKRLTYMAFLKWCEARPYLPAYAYPDDKTEWLPRIGEHFPHFAEEYRKALWDMANQRAVKERFNGEWVSQLTGLQGKDLGALMKNVKESFGSQEALHRFVLGSTDEQLAERVRAVHATLVL</sequence>
<name>A0A106QDI1_9BURK</name>
<accession>A0A106QDI1</accession>
<dbReference type="Proteomes" id="UP000060630">
    <property type="component" value="Unassembled WGS sequence"/>
</dbReference>
<protein>
    <submittedName>
        <fullName evidence="1">Uncharacterized protein</fullName>
    </submittedName>
</protein>
<dbReference type="AlphaFoldDB" id="A0A106QDI1"/>